<feature type="transmembrane region" description="Helical" evidence="7">
    <location>
        <begin position="48"/>
        <end position="69"/>
    </location>
</feature>
<sequence length="493" mass="52377">MTSEQPTSDRSHRMRLAVVHTLMARPFNIAVMAIGVAILARFLTPTEFGVYALAFAVFQVAEQLCLFGLKPFLVRERKLSRLDLEHAVGLGLTTGLATFLFCIAGLMLLPDGAVPESFATVLLVLMASLLIQPMGLAAEVVLERDLRFGFVSALSVGRSITETGIGALLAVLGYGPIAIAIGFLAGRAVTAAGVLIFAPQGRVRPRLGGWKRFSAFGAPYALANTLPKLGGFALLAIFAELLGVATVGLFNRAQAIVTLLDRAVMNAIKPAIMPILARALEDGYSPGEVYVRKIQYLTSFLWPILVGMIVLTEPLIMTLLGPQWAEAVLPARLLLIGALTTPFTKMGLKLYATFDFTPVYLRIQTGFQVIRLLFAGIGATQSLAWACAGITIALFLKMTAVVWELHRRITYDTAELLGVLGQGLAIAAVAGGGASLGFLVPPETGPVAQLTVGLVGAGMGWLIALGVLRHPLIVDARSLLARLPFLGKADPAP</sequence>
<keyword evidence="4 7" id="KW-0812">Transmembrane</keyword>
<dbReference type="EMBL" id="JBHRVA010000002">
    <property type="protein sequence ID" value="MFC3302462.1"/>
    <property type="molecule type" value="Genomic_DNA"/>
</dbReference>
<keyword evidence="3" id="KW-1003">Cell membrane</keyword>
<evidence type="ECO:0000256" key="7">
    <source>
        <dbReference type="SAM" id="Phobius"/>
    </source>
</evidence>
<feature type="transmembrane region" description="Helical" evidence="7">
    <location>
        <begin position="90"/>
        <end position="109"/>
    </location>
</feature>
<evidence type="ECO:0000256" key="2">
    <source>
        <dbReference type="ARBA" id="ARBA00007430"/>
    </source>
</evidence>
<dbReference type="Proteomes" id="UP001595607">
    <property type="component" value="Unassembled WGS sequence"/>
</dbReference>
<feature type="transmembrane region" description="Helical" evidence="7">
    <location>
        <begin position="163"/>
        <end position="185"/>
    </location>
</feature>
<proteinExistence type="inferred from homology"/>
<evidence type="ECO:0000313" key="9">
    <source>
        <dbReference type="Proteomes" id="UP001595607"/>
    </source>
</evidence>
<evidence type="ECO:0000256" key="3">
    <source>
        <dbReference type="ARBA" id="ARBA00022475"/>
    </source>
</evidence>
<feature type="transmembrane region" description="Helical" evidence="7">
    <location>
        <begin position="21"/>
        <end position="42"/>
    </location>
</feature>
<comment type="caution">
    <text evidence="8">The sequence shown here is derived from an EMBL/GenBank/DDBJ whole genome shotgun (WGS) entry which is preliminary data.</text>
</comment>
<evidence type="ECO:0000256" key="1">
    <source>
        <dbReference type="ARBA" id="ARBA00004651"/>
    </source>
</evidence>
<evidence type="ECO:0000256" key="6">
    <source>
        <dbReference type="ARBA" id="ARBA00023136"/>
    </source>
</evidence>
<organism evidence="8 9">
    <name type="scientific">Parvularcula lutaonensis</name>
    <dbReference type="NCBI Taxonomy" id="491923"/>
    <lineage>
        <taxon>Bacteria</taxon>
        <taxon>Pseudomonadati</taxon>
        <taxon>Pseudomonadota</taxon>
        <taxon>Alphaproteobacteria</taxon>
        <taxon>Parvularculales</taxon>
        <taxon>Parvularculaceae</taxon>
        <taxon>Parvularcula</taxon>
    </lineage>
</organism>
<evidence type="ECO:0000313" key="8">
    <source>
        <dbReference type="EMBL" id="MFC3302462.1"/>
    </source>
</evidence>
<keyword evidence="6 7" id="KW-0472">Membrane</keyword>
<dbReference type="Pfam" id="PF13440">
    <property type="entry name" value="Polysacc_synt_3"/>
    <property type="match status" value="1"/>
</dbReference>
<dbReference type="RefSeq" id="WP_189570737.1">
    <property type="nucleotide sequence ID" value="NZ_BMXU01000001.1"/>
</dbReference>
<feature type="transmembrane region" description="Helical" evidence="7">
    <location>
        <begin position="372"/>
        <end position="396"/>
    </location>
</feature>
<reference evidence="9" key="1">
    <citation type="journal article" date="2019" name="Int. J. Syst. Evol. Microbiol.">
        <title>The Global Catalogue of Microorganisms (GCM) 10K type strain sequencing project: providing services to taxonomists for standard genome sequencing and annotation.</title>
        <authorList>
            <consortium name="The Broad Institute Genomics Platform"/>
            <consortium name="The Broad Institute Genome Sequencing Center for Infectious Disease"/>
            <person name="Wu L."/>
            <person name="Ma J."/>
        </authorList>
    </citation>
    <scope>NUCLEOTIDE SEQUENCE [LARGE SCALE GENOMIC DNA]</scope>
    <source>
        <strain evidence="9">KCTC 22245</strain>
    </source>
</reference>
<keyword evidence="9" id="KW-1185">Reference proteome</keyword>
<dbReference type="InterPro" id="IPR050833">
    <property type="entry name" value="Poly_Biosynth_Transport"/>
</dbReference>
<name>A0ABV7MCG4_9PROT</name>
<comment type="subcellular location">
    <subcellularLocation>
        <location evidence="1">Cell membrane</location>
        <topology evidence="1">Multi-pass membrane protein</topology>
    </subcellularLocation>
</comment>
<protein>
    <submittedName>
        <fullName evidence="8">Oligosaccharide flippase family protein</fullName>
    </submittedName>
</protein>
<dbReference type="PANTHER" id="PTHR30250:SF10">
    <property type="entry name" value="LIPOPOLYSACCHARIDE BIOSYNTHESIS PROTEIN WZXC"/>
    <property type="match status" value="1"/>
</dbReference>
<feature type="transmembrane region" description="Helical" evidence="7">
    <location>
        <begin position="121"/>
        <end position="142"/>
    </location>
</feature>
<dbReference type="PANTHER" id="PTHR30250">
    <property type="entry name" value="PST FAMILY PREDICTED COLANIC ACID TRANSPORTER"/>
    <property type="match status" value="1"/>
</dbReference>
<feature type="transmembrane region" description="Helical" evidence="7">
    <location>
        <begin position="416"/>
        <end position="440"/>
    </location>
</feature>
<evidence type="ECO:0000256" key="4">
    <source>
        <dbReference type="ARBA" id="ARBA00022692"/>
    </source>
</evidence>
<comment type="similarity">
    <text evidence="2">Belongs to the polysaccharide synthase family.</text>
</comment>
<evidence type="ECO:0000256" key="5">
    <source>
        <dbReference type="ARBA" id="ARBA00022989"/>
    </source>
</evidence>
<keyword evidence="5 7" id="KW-1133">Transmembrane helix</keyword>
<feature type="transmembrane region" description="Helical" evidence="7">
    <location>
        <begin position="300"/>
        <end position="321"/>
    </location>
</feature>
<feature type="transmembrane region" description="Helical" evidence="7">
    <location>
        <begin position="229"/>
        <end position="251"/>
    </location>
</feature>
<accession>A0ABV7MCG4</accession>
<feature type="transmembrane region" description="Helical" evidence="7">
    <location>
        <begin position="446"/>
        <end position="468"/>
    </location>
</feature>
<gene>
    <name evidence="8" type="ORF">ACFONP_06925</name>
</gene>